<feature type="region of interest" description="Disordered" evidence="1">
    <location>
        <begin position="132"/>
        <end position="183"/>
    </location>
</feature>
<evidence type="ECO:0000313" key="2">
    <source>
        <dbReference type="EMBL" id="RKO94910.1"/>
    </source>
</evidence>
<evidence type="ECO:0000313" key="3">
    <source>
        <dbReference type="Proteomes" id="UP000268535"/>
    </source>
</evidence>
<feature type="compositionally biased region" description="Basic and acidic residues" evidence="1">
    <location>
        <begin position="281"/>
        <end position="291"/>
    </location>
</feature>
<feature type="compositionally biased region" description="Low complexity" evidence="1">
    <location>
        <begin position="1"/>
        <end position="25"/>
    </location>
</feature>
<evidence type="ECO:0000256" key="1">
    <source>
        <dbReference type="SAM" id="MobiDB-lite"/>
    </source>
</evidence>
<name>A0A4P9WU52_9FUNG</name>
<protein>
    <submittedName>
        <fullName evidence="2">Uncharacterized protein</fullName>
    </submittedName>
</protein>
<organism evidence="2 3">
    <name type="scientific">Caulochytrium protostelioides</name>
    <dbReference type="NCBI Taxonomy" id="1555241"/>
    <lineage>
        <taxon>Eukaryota</taxon>
        <taxon>Fungi</taxon>
        <taxon>Fungi incertae sedis</taxon>
        <taxon>Chytridiomycota</taxon>
        <taxon>Chytridiomycota incertae sedis</taxon>
        <taxon>Chytridiomycetes</taxon>
        <taxon>Caulochytriales</taxon>
        <taxon>Caulochytriaceae</taxon>
        <taxon>Caulochytrium</taxon>
    </lineage>
</organism>
<accession>A0A4P9WU52</accession>
<feature type="region of interest" description="Disordered" evidence="1">
    <location>
        <begin position="272"/>
        <end position="291"/>
    </location>
</feature>
<dbReference type="AlphaFoldDB" id="A0A4P9WU52"/>
<proteinExistence type="predicted"/>
<sequence length="291" mass="29406">MPPMAQHGAGAAAARAAARRQGSQASLPSDKAGGLLNALNTPALEQLDEELESPSTAVDASSPQRGAAGGRGAAASDAPRSSIFAFLYRMDVEYIRPYFTVQGPAGPRGMDASSEMLQRMTSQQLFEQGDARPVVDGQGSGSGSMAGGAGSLASPSSAFYGKPSAAATPRGAPAIPEDGEEGAHEGERLMAARGGSATAAVLHFNGGAILGPQRSRQFSIGGASSVGGGSVNVAPGAGFMNTSMSRIPGVGTVSSPGLVLAADDERELAFEAHDEEDEDDVHIGRDLVGRR</sequence>
<feature type="compositionally biased region" description="Gly residues" evidence="1">
    <location>
        <begin position="138"/>
        <end position="150"/>
    </location>
</feature>
<reference evidence="3" key="1">
    <citation type="journal article" date="2018" name="Nat. Microbiol.">
        <title>Leveraging single-cell genomics to expand the fungal tree of life.</title>
        <authorList>
            <person name="Ahrendt S.R."/>
            <person name="Quandt C.A."/>
            <person name="Ciobanu D."/>
            <person name="Clum A."/>
            <person name="Salamov A."/>
            <person name="Andreopoulos B."/>
            <person name="Cheng J.F."/>
            <person name="Woyke T."/>
            <person name="Pelin A."/>
            <person name="Henrissat B."/>
            <person name="Reynolds N.K."/>
            <person name="Benny G.L."/>
            <person name="Smith M.E."/>
            <person name="James T.Y."/>
            <person name="Grigoriev I.V."/>
        </authorList>
    </citation>
    <scope>NUCLEOTIDE SEQUENCE [LARGE SCALE GENOMIC DNA]</scope>
    <source>
        <strain evidence="3">ATCC 52028</strain>
    </source>
</reference>
<dbReference type="EMBL" id="ML014005">
    <property type="protein sequence ID" value="RKO94910.1"/>
    <property type="molecule type" value="Genomic_DNA"/>
</dbReference>
<feature type="region of interest" description="Disordered" evidence="1">
    <location>
        <begin position="1"/>
        <end position="76"/>
    </location>
</feature>
<gene>
    <name evidence="2" type="ORF">CAUPRSCDRAFT_13262</name>
</gene>
<dbReference type="Proteomes" id="UP000268535">
    <property type="component" value="Unassembled WGS sequence"/>
</dbReference>